<dbReference type="Proteomes" id="UP000274504">
    <property type="component" value="Unassembled WGS sequence"/>
</dbReference>
<dbReference type="EMBL" id="UYSG01011204">
    <property type="protein sequence ID" value="VDL61391.1"/>
    <property type="molecule type" value="Genomic_DNA"/>
</dbReference>
<evidence type="ECO:0000313" key="3">
    <source>
        <dbReference type="WBParaSite" id="HDID_0000907501-mRNA-1"/>
    </source>
</evidence>
<accession>A0A0R3SUB0</accession>
<sequence length="109" mass="12456">MDHADLSCEKIISKLGSVVGVNNYLFNLTIGGDESVHSHIGIVNRLCISFRFGSLEENQFRCLIFILGLRSPCHAKIQLRLLSLLDKKTHVKKSRRRICWRTVNRECST</sequence>
<organism evidence="3">
    <name type="scientific">Hymenolepis diminuta</name>
    <name type="common">Rat tapeworm</name>
    <dbReference type="NCBI Taxonomy" id="6216"/>
    <lineage>
        <taxon>Eukaryota</taxon>
        <taxon>Metazoa</taxon>
        <taxon>Spiralia</taxon>
        <taxon>Lophotrochozoa</taxon>
        <taxon>Platyhelminthes</taxon>
        <taxon>Cestoda</taxon>
        <taxon>Eucestoda</taxon>
        <taxon>Cyclophyllidea</taxon>
        <taxon>Hymenolepididae</taxon>
        <taxon>Hymenolepis</taxon>
    </lineage>
</organism>
<protein>
    <submittedName>
        <fullName evidence="3">Transposase</fullName>
    </submittedName>
</protein>
<dbReference type="WBParaSite" id="HDID_0000907501-mRNA-1">
    <property type="protein sequence ID" value="HDID_0000907501-mRNA-1"/>
    <property type="gene ID" value="HDID_0000907501"/>
</dbReference>
<dbReference type="AlphaFoldDB" id="A0A0R3SUB0"/>
<evidence type="ECO:0000313" key="2">
    <source>
        <dbReference type="Proteomes" id="UP000274504"/>
    </source>
</evidence>
<evidence type="ECO:0000313" key="1">
    <source>
        <dbReference type="EMBL" id="VDL61391.1"/>
    </source>
</evidence>
<name>A0A0R3SUB0_HYMDI</name>
<proteinExistence type="predicted"/>
<reference evidence="3" key="1">
    <citation type="submission" date="2017-02" db="UniProtKB">
        <authorList>
            <consortium name="WormBaseParasite"/>
        </authorList>
    </citation>
    <scope>IDENTIFICATION</scope>
</reference>
<dbReference type="OrthoDB" id="6270619at2759"/>
<reference evidence="1 2" key="2">
    <citation type="submission" date="2018-11" db="EMBL/GenBank/DDBJ databases">
        <authorList>
            <consortium name="Pathogen Informatics"/>
        </authorList>
    </citation>
    <scope>NUCLEOTIDE SEQUENCE [LARGE SCALE GENOMIC DNA]</scope>
</reference>
<gene>
    <name evidence="1" type="ORF">HDID_LOCUS9073</name>
</gene>